<evidence type="ECO:0000259" key="2">
    <source>
        <dbReference type="PROSITE" id="PS50158"/>
    </source>
</evidence>
<feature type="domain" description="CCHC-type" evidence="2">
    <location>
        <begin position="308"/>
        <end position="323"/>
    </location>
</feature>
<dbReference type="GO" id="GO:0003676">
    <property type="term" value="F:nucleic acid binding"/>
    <property type="evidence" value="ECO:0007669"/>
    <property type="project" value="InterPro"/>
</dbReference>
<dbReference type="InterPro" id="IPR001878">
    <property type="entry name" value="Znf_CCHC"/>
</dbReference>
<dbReference type="SMART" id="SM00343">
    <property type="entry name" value="ZnF_C2HC"/>
    <property type="match status" value="1"/>
</dbReference>
<evidence type="ECO:0000313" key="4">
    <source>
        <dbReference type="Proteomes" id="UP001054252"/>
    </source>
</evidence>
<comment type="caution">
    <text evidence="3">The sequence shown here is derived from an EMBL/GenBank/DDBJ whole genome shotgun (WGS) entry which is preliminary data.</text>
</comment>
<dbReference type="InterPro" id="IPR025558">
    <property type="entry name" value="DUF4283"/>
</dbReference>
<dbReference type="SUPFAM" id="SSF56219">
    <property type="entry name" value="DNase I-like"/>
    <property type="match status" value="1"/>
</dbReference>
<evidence type="ECO:0000256" key="1">
    <source>
        <dbReference type="PROSITE-ProRule" id="PRU00047"/>
    </source>
</evidence>
<evidence type="ECO:0000313" key="3">
    <source>
        <dbReference type="EMBL" id="GKU92630.1"/>
    </source>
</evidence>
<dbReference type="Proteomes" id="UP001054252">
    <property type="component" value="Unassembled WGS sequence"/>
</dbReference>
<protein>
    <recommendedName>
        <fullName evidence="2">CCHC-type domain-containing protein</fullName>
    </recommendedName>
</protein>
<keyword evidence="1" id="KW-0479">Metal-binding</keyword>
<dbReference type="PANTHER" id="PTHR31286">
    <property type="entry name" value="GLYCINE-RICH CELL WALL STRUCTURAL PROTEIN 1.8-LIKE"/>
    <property type="match status" value="1"/>
</dbReference>
<dbReference type="EMBL" id="BPVZ01000006">
    <property type="protein sequence ID" value="GKU92630.1"/>
    <property type="molecule type" value="Genomic_DNA"/>
</dbReference>
<dbReference type="AlphaFoldDB" id="A0AAV5I0W7"/>
<name>A0AAV5I0W7_9ROSI</name>
<dbReference type="Gene3D" id="3.60.10.10">
    <property type="entry name" value="Endonuclease/exonuclease/phosphatase"/>
    <property type="match status" value="1"/>
</dbReference>
<proteinExistence type="predicted"/>
<dbReference type="GO" id="GO:0008270">
    <property type="term" value="F:zinc ion binding"/>
    <property type="evidence" value="ECO:0007669"/>
    <property type="project" value="UniProtKB-KW"/>
</dbReference>
<dbReference type="PROSITE" id="PS50158">
    <property type="entry name" value="ZF_CCHC"/>
    <property type="match status" value="1"/>
</dbReference>
<keyword evidence="4" id="KW-1185">Reference proteome</keyword>
<keyword evidence="1" id="KW-0862">Zinc</keyword>
<dbReference type="InterPro" id="IPR036691">
    <property type="entry name" value="Endo/exonu/phosph_ase_sf"/>
</dbReference>
<reference evidence="3 4" key="1">
    <citation type="journal article" date="2021" name="Commun. Biol.">
        <title>The genome of Shorea leprosula (Dipterocarpaceae) highlights the ecological relevance of drought in aseasonal tropical rainforests.</title>
        <authorList>
            <person name="Ng K.K.S."/>
            <person name="Kobayashi M.J."/>
            <person name="Fawcett J.A."/>
            <person name="Hatakeyama M."/>
            <person name="Paape T."/>
            <person name="Ng C.H."/>
            <person name="Ang C.C."/>
            <person name="Tnah L.H."/>
            <person name="Lee C.T."/>
            <person name="Nishiyama T."/>
            <person name="Sese J."/>
            <person name="O'Brien M.J."/>
            <person name="Copetti D."/>
            <person name="Mohd Noor M.I."/>
            <person name="Ong R.C."/>
            <person name="Putra M."/>
            <person name="Sireger I.Z."/>
            <person name="Indrioko S."/>
            <person name="Kosugi Y."/>
            <person name="Izuno A."/>
            <person name="Isagi Y."/>
            <person name="Lee S.L."/>
            <person name="Shimizu K.K."/>
        </authorList>
    </citation>
    <scope>NUCLEOTIDE SEQUENCE [LARGE SCALE GENOMIC DNA]</scope>
    <source>
        <strain evidence="3">214</strain>
    </source>
</reference>
<accession>A0AAV5I0W7</accession>
<gene>
    <name evidence="3" type="ORF">SLEP1_g6337</name>
</gene>
<keyword evidence="1" id="KW-0863">Zinc-finger</keyword>
<organism evidence="3 4">
    <name type="scientific">Rubroshorea leprosula</name>
    <dbReference type="NCBI Taxonomy" id="152421"/>
    <lineage>
        <taxon>Eukaryota</taxon>
        <taxon>Viridiplantae</taxon>
        <taxon>Streptophyta</taxon>
        <taxon>Embryophyta</taxon>
        <taxon>Tracheophyta</taxon>
        <taxon>Spermatophyta</taxon>
        <taxon>Magnoliopsida</taxon>
        <taxon>eudicotyledons</taxon>
        <taxon>Gunneridae</taxon>
        <taxon>Pentapetalae</taxon>
        <taxon>rosids</taxon>
        <taxon>malvids</taxon>
        <taxon>Malvales</taxon>
        <taxon>Dipterocarpaceae</taxon>
        <taxon>Rubroshorea</taxon>
    </lineage>
</organism>
<dbReference type="PANTHER" id="PTHR31286:SF165">
    <property type="entry name" value="DUF4283 DOMAIN-CONTAINING PROTEIN"/>
    <property type="match status" value="1"/>
</dbReference>
<dbReference type="InterPro" id="IPR040256">
    <property type="entry name" value="At4g02000-like"/>
</dbReference>
<sequence>MPCSHRKSTVSPSIQPVVTSDSFAGNISGGSSPQLVAILSKKLHDEVKMIIEAVQIADPSLSISPATLLQAPLALPIMGSTSFPTPANSPVKSTWADVVANSGKGTLTFHPPEFQNGRLVVPDDVHVVGLESWNNCLVGTFLGGSSSNYGNIVHTVNKLWGRKGKIIVTGVGNNTFLFQIPDLATREWVLHSKIPWHVSQRTLYLQPWKPNLDLSKIKPSKIHIWVKIWGVPMTLYTSQGLGYVASAIGVPVCLDKATKERVHINYAQVCVEVDADKVADLPSSILINGVNQQPIELLFEYLWLPVQCGNCKKEGHLKKDCTKKFQREPIKKQEWKVISKKKTHEELEKVVSTIVIPSHLSMPDLELDSQPLVPAKDIQIVSPSILLEQEFALKQKRSRAASQGVAIATKALLPRPRQSKKSSNSSSEQNFLAVSSFLLPGWLGHNNYEYASLGRIWVFHRPHIQIIVSKATSQAMHCHTFDSTTGKYFFLSVIYANSYYENVRQELWKELVLISKAFPQVPWLVGGDFNEIRSIEERSDWQQSLTFAKSSEFFQNQLNEAELHDLPSSGSYFTWANSTISKKLDRLMVNEVWLEKFPSTKTSFLPPGCSDHCAGLVEITLPMVNNRKKPFKFFTLQTKNEAFLTTVKQIWDSTHIKGCAMYQLCKKLKALKPALKKLNSDHYGDIQGKLQQERDKLHMLQLDLLANPHEDLIQVEHEQANKVAALQLAEESFFRQKSRVKWLQEGSSNTTYFHKVVKIRKMKNTIIELTTMDGRKLTALPDMEAKAVQFYQTLLRAQDVNCRRADGQWLKDLLQFQLPEDLCTLLTQPVTATEIKAVVFNSPGNKAPRLDGYTAGFF</sequence>
<dbReference type="Pfam" id="PF14111">
    <property type="entry name" value="DUF4283"/>
    <property type="match status" value="1"/>
</dbReference>